<dbReference type="AlphaFoldDB" id="A0A9N8E465"/>
<reference evidence="1" key="1">
    <citation type="submission" date="2020-06" db="EMBL/GenBank/DDBJ databases">
        <authorList>
            <consortium name="Plant Systems Biology data submission"/>
        </authorList>
    </citation>
    <scope>NUCLEOTIDE SEQUENCE</scope>
    <source>
        <strain evidence="1">D6</strain>
    </source>
</reference>
<accession>A0A9N8E465</accession>
<protein>
    <submittedName>
        <fullName evidence="1">Uncharacterized protein</fullName>
    </submittedName>
</protein>
<comment type="caution">
    <text evidence="1">The sequence shown here is derived from an EMBL/GenBank/DDBJ whole genome shotgun (WGS) entry which is preliminary data.</text>
</comment>
<keyword evidence="2" id="KW-1185">Reference proteome</keyword>
<sequence length="699" mass="79516">MDPQNPQEIASIIAVLQETQELQRPVGEEFAIARHREAQSSTTVPSLEEAQEEMISMVFAAGRATEEFDCARIRFLFSVHPSLTGVRDEILAVFIILESDDWKEGVDAFLWLLIQKYPTLVEHMFDHTLVIKVLSIPTVSHEVLTAIIEFRLSASCLQWIGWEEMPLLYYAARDVRVSLSSLKCVGDMDPSMAFDSHVSGDLMPIRSVLRRLCRPDESEHKFRDSDMAKLHYLLKLCPESAFMDQRSDCTALEWAYANGASLDVLRAISDVHDQCDFSDEICAPPYAYVTDRIELKNSILTRAKLAAMKGCLLNHPKLKLMCGPMDWDVDGVFASQELLNQRTHPLDLGIRIPEPGCLLQDGQAHGDAPVFVADALLGQLDYVHSLQLHFPESKSCHSTVLQFLERGLQKNVSITDLSLIYLCVDEDCWSSLYNIMAKTRIMKFYLHIRERLDPAPDCSILPANNNRLHTFKYADNDRNSGYADLSSMLALVSRLPELHQISWRSPIDVSGWILERIEAGRLKELHYESSRLLNMKTLTEALRVQSSLEVLHLEPTTEKETYTKADCRVLAKHLERENFSLTKAKVLPWHADGAEKDAMYVEHFTALNALGRKTLTEPSCTREHLCQKLLEIRVKKVRIGPMYPPYDSIYYPPYDSVAELNAFFNYLSLCPETWSVPVTRNLEQEVAEEPNVHQGVACW</sequence>
<gene>
    <name evidence="1" type="ORF">SEMRO_630_G178310.1</name>
</gene>
<dbReference type="EMBL" id="CAICTM010000629">
    <property type="protein sequence ID" value="CAB9514068.1"/>
    <property type="molecule type" value="Genomic_DNA"/>
</dbReference>
<evidence type="ECO:0000313" key="2">
    <source>
        <dbReference type="Proteomes" id="UP001153069"/>
    </source>
</evidence>
<dbReference type="Proteomes" id="UP001153069">
    <property type="component" value="Unassembled WGS sequence"/>
</dbReference>
<evidence type="ECO:0000313" key="1">
    <source>
        <dbReference type="EMBL" id="CAB9514068.1"/>
    </source>
</evidence>
<organism evidence="1 2">
    <name type="scientific">Seminavis robusta</name>
    <dbReference type="NCBI Taxonomy" id="568900"/>
    <lineage>
        <taxon>Eukaryota</taxon>
        <taxon>Sar</taxon>
        <taxon>Stramenopiles</taxon>
        <taxon>Ochrophyta</taxon>
        <taxon>Bacillariophyta</taxon>
        <taxon>Bacillariophyceae</taxon>
        <taxon>Bacillariophycidae</taxon>
        <taxon>Naviculales</taxon>
        <taxon>Naviculaceae</taxon>
        <taxon>Seminavis</taxon>
    </lineage>
</organism>
<proteinExistence type="predicted"/>
<name>A0A9N8E465_9STRA</name>